<evidence type="ECO:0000256" key="1">
    <source>
        <dbReference type="ARBA" id="ARBA00022723"/>
    </source>
</evidence>
<accession>A0A835BI39</accession>
<evidence type="ECO:0000256" key="3">
    <source>
        <dbReference type="ARBA" id="ARBA00022833"/>
    </source>
</evidence>
<evidence type="ECO:0000313" key="6">
    <source>
        <dbReference type="EMBL" id="KAF8701584.1"/>
    </source>
</evidence>
<dbReference type="PROSITE" id="PS51999">
    <property type="entry name" value="ZF_GRF"/>
    <property type="match status" value="1"/>
</dbReference>
<organism evidence="6 7">
    <name type="scientific">Digitaria exilis</name>
    <dbReference type="NCBI Taxonomy" id="1010633"/>
    <lineage>
        <taxon>Eukaryota</taxon>
        <taxon>Viridiplantae</taxon>
        <taxon>Streptophyta</taxon>
        <taxon>Embryophyta</taxon>
        <taxon>Tracheophyta</taxon>
        <taxon>Spermatophyta</taxon>
        <taxon>Magnoliopsida</taxon>
        <taxon>Liliopsida</taxon>
        <taxon>Poales</taxon>
        <taxon>Poaceae</taxon>
        <taxon>PACMAD clade</taxon>
        <taxon>Panicoideae</taxon>
        <taxon>Panicodae</taxon>
        <taxon>Paniceae</taxon>
        <taxon>Anthephorinae</taxon>
        <taxon>Digitaria</taxon>
    </lineage>
</organism>
<keyword evidence="2 4" id="KW-0863">Zinc-finger</keyword>
<dbReference type="InterPro" id="IPR010666">
    <property type="entry name" value="Znf_GRF"/>
</dbReference>
<dbReference type="PANTHER" id="PTHR48127:SF1">
    <property type="entry name" value="ZINC FINGER GRF-TYPE DOMAIN-CONTAINING PROTEIN"/>
    <property type="match status" value="1"/>
</dbReference>
<keyword evidence="3" id="KW-0862">Zinc</keyword>
<dbReference type="AlphaFoldDB" id="A0A835BI39"/>
<gene>
    <name evidence="6" type="ORF">HU200_033506</name>
</gene>
<name>A0A835BI39_9POAL</name>
<proteinExistence type="predicted"/>
<evidence type="ECO:0000256" key="2">
    <source>
        <dbReference type="ARBA" id="ARBA00022771"/>
    </source>
</evidence>
<dbReference type="PANTHER" id="PTHR48127">
    <property type="entry name" value="GRF-TYPE DOMAIN-CONTAINING PROTEIN"/>
    <property type="match status" value="1"/>
</dbReference>
<sequence length="111" mass="12969">MMAFRKLPPALPVPNCNCGKPAEVKQSRWRTTVGRAFYMCPVKRTAIIVGSHFNSPYYAVTCDFFQWIDGPNKFDPRIRLFAYHQDETKPFNEFKRWVPPPPSFPLQSEEE</sequence>
<evidence type="ECO:0000313" key="7">
    <source>
        <dbReference type="Proteomes" id="UP000636709"/>
    </source>
</evidence>
<dbReference type="Proteomes" id="UP000636709">
    <property type="component" value="Unassembled WGS sequence"/>
</dbReference>
<keyword evidence="1" id="KW-0479">Metal-binding</keyword>
<dbReference type="OrthoDB" id="678732at2759"/>
<dbReference type="GO" id="GO:0008270">
    <property type="term" value="F:zinc ion binding"/>
    <property type="evidence" value="ECO:0007669"/>
    <property type="project" value="UniProtKB-KW"/>
</dbReference>
<comment type="caution">
    <text evidence="6">The sequence shown here is derived from an EMBL/GenBank/DDBJ whole genome shotgun (WGS) entry which is preliminary data.</text>
</comment>
<keyword evidence="7" id="KW-1185">Reference proteome</keyword>
<feature type="domain" description="GRF-type" evidence="5">
    <location>
        <begin position="16"/>
        <end position="71"/>
    </location>
</feature>
<reference evidence="6" key="1">
    <citation type="submission" date="2020-07" db="EMBL/GenBank/DDBJ databases">
        <title>Genome sequence and genetic diversity analysis of an under-domesticated orphan crop, white fonio (Digitaria exilis).</title>
        <authorList>
            <person name="Bennetzen J.L."/>
            <person name="Chen S."/>
            <person name="Ma X."/>
            <person name="Wang X."/>
            <person name="Yssel A.E.J."/>
            <person name="Chaluvadi S.R."/>
            <person name="Johnson M."/>
            <person name="Gangashetty P."/>
            <person name="Hamidou F."/>
            <person name="Sanogo M.D."/>
            <person name="Zwaenepoel A."/>
            <person name="Wallace J."/>
            <person name="Van De Peer Y."/>
            <person name="Van Deynze A."/>
        </authorList>
    </citation>
    <scope>NUCLEOTIDE SEQUENCE</scope>
    <source>
        <tissue evidence="6">Leaves</tissue>
    </source>
</reference>
<protein>
    <recommendedName>
        <fullName evidence="5">GRF-type domain-containing protein</fullName>
    </recommendedName>
</protein>
<evidence type="ECO:0000256" key="4">
    <source>
        <dbReference type="PROSITE-ProRule" id="PRU01343"/>
    </source>
</evidence>
<dbReference type="Pfam" id="PF06839">
    <property type="entry name" value="Zn_ribbon_GRF"/>
    <property type="match status" value="1"/>
</dbReference>
<evidence type="ECO:0000259" key="5">
    <source>
        <dbReference type="PROSITE" id="PS51999"/>
    </source>
</evidence>
<dbReference type="EMBL" id="JACEFO010001801">
    <property type="protein sequence ID" value="KAF8701584.1"/>
    <property type="molecule type" value="Genomic_DNA"/>
</dbReference>